<dbReference type="RefSeq" id="WP_156089362.1">
    <property type="nucleotide sequence ID" value="NZ_CP073767.1"/>
</dbReference>
<evidence type="ECO:0000313" key="4">
    <source>
        <dbReference type="Proteomes" id="UP001058003"/>
    </source>
</evidence>
<evidence type="ECO:0000256" key="2">
    <source>
        <dbReference type="SAM" id="Phobius"/>
    </source>
</evidence>
<evidence type="ECO:0000313" key="3">
    <source>
        <dbReference type="EMBL" id="UWZ50834.1"/>
    </source>
</evidence>
<keyword evidence="4" id="KW-1185">Reference proteome</keyword>
<dbReference type="Proteomes" id="UP001058003">
    <property type="component" value="Chromosome"/>
</dbReference>
<dbReference type="KEGG" id="daur:Daura_28935"/>
<gene>
    <name evidence="3" type="ORF">Daura_28935</name>
</gene>
<feature type="compositionally biased region" description="Basic and acidic residues" evidence="1">
    <location>
        <begin position="1"/>
        <end position="10"/>
    </location>
</feature>
<feature type="region of interest" description="Disordered" evidence="1">
    <location>
        <begin position="1"/>
        <end position="35"/>
    </location>
</feature>
<dbReference type="AlphaFoldDB" id="A0A9Q9I707"/>
<keyword evidence="2" id="KW-1133">Transmembrane helix</keyword>
<protein>
    <submittedName>
        <fullName evidence="3">Uncharacterized protein</fullName>
    </submittedName>
</protein>
<evidence type="ECO:0000256" key="1">
    <source>
        <dbReference type="SAM" id="MobiDB-lite"/>
    </source>
</evidence>
<sequence length="329" mass="34936">MSDSDEHTPPTDEETPPVPPADEETAPPADDETAVGPSFMRRVVSWHSAPWWGGVGSIAGVLGVIIALVVPPQDDGPDKGGQGATPTVVVQNGATAAESGDPVKITPARRVHAYTAGDGHVFADAKVLTPAELDDLNSRRISSPEYEAWFADRHAVDPGKTEFQFIVVGRRDGQVRIVDIRPVVQCGAALSGTLFTTSGSGGESTTKLIFDLEKPQTAPKYVENDKEGEDYFGSHTVSLKLGEQFTFDIAAMASTRYCQFTLEMTVQDGDKPVVVKVDDKGQPFKVTGGGGPFQVLYIGGINTMMLSGPDAGKWHRADPVTGKVLTGNS</sequence>
<keyword evidence="2" id="KW-0472">Membrane</keyword>
<name>A0A9Q9I707_9ACTN</name>
<accession>A0A9Q9I707</accession>
<feature type="compositionally biased region" description="Acidic residues" evidence="1">
    <location>
        <begin position="11"/>
        <end position="33"/>
    </location>
</feature>
<proteinExistence type="predicted"/>
<feature type="transmembrane region" description="Helical" evidence="2">
    <location>
        <begin position="49"/>
        <end position="70"/>
    </location>
</feature>
<dbReference type="EMBL" id="CP073767">
    <property type="protein sequence ID" value="UWZ50834.1"/>
    <property type="molecule type" value="Genomic_DNA"/>
</dbReference>
<organism evidence="3 4">
    <name type="scientific">Dactylosporangium aurantiacum</name>
    <dbReference type="NCBI Taxonomy" id="35754"/>
    <lineage>
        <taxon>Bacteria</taxon>
        <taxon>Bacillati</taxon>
        <taxon>Actinomycetota</taxon>
        <taxon>Actinomycetes</taxon>
        <taxon>Micromonosporales</taxon>
        <taxon>Micromonosporaceae</taxon>
        <taxon>Dactylosporangium</taxon>
    </lineage>
</organism>
<keyword evidence="2" id="KW-0812">Transmembrane</keyword>
<reference evidence="3" key="1">
    <citation type="submission" date="2021-04" db="EMBL/GenBank/DDBJ databases">
        <title>Dactylosporangium aurantiacum NRRL B-8018 full assembly.</title>
        <authorList>
            <person name="Hartkoorn R.C."/>
            <person name="Beaudoing E."/>
            <person name="Hot D."/>
        </authorList>
    </citation>
    <scope>NUCLEOTIDE SEQUENCE</scope>
    <source>
        <strain evidence="3">NRRL B-8018</strain>
    </source>
</reference>